<proteinExistence type="predicted"/>
<protein>
    <recommendedName>
        <fullName evidence="3">Methyltransferase domain-containing protein</fullName>
    </recommendedName>
</protein>
<dbReference type="PANTHER" id="PTHR43861">
    <property type="entry name" value="TRANS-ACONITATE 2-METHYLTRANSFERASE-RELATED"/>
    <property type="match status" value="1"/>
</dbReference>
<dbReference type="Gene3D" id="3.40.50.150">
    <property type="entry name" value="Vaccinia Virus protein VP39"/>
    <property type="match status" value="1"/>
</dbReference>
<evidence type="ECO:0000313" key="5">
    <source>
        <dbReference type="Proteomes" id="UP000789595"/>
    </source>
</evidence>
<evidence type="ECO:0000256" key="2">
    <source>
        <dbReference type="SAM" id="MobiDB-lite"/>
    </source>
</evidence>
<evidence type="ECO:0000256" key="1">
    <source>
        <dbReference type="ARBA" id="ARBA00022679"/>
    </source>
</evidence>
<keyword evidence="1" id="KW-0808">Transferase</keyword>
<dbReference type="AlphaFoldDB" id="A0A8J2WSY0"/>
<feature type="compositionally biased region" description="Basic residues" evidence="2">
    <location>
        <begin position="384"/>
        <end position="394"/>
    </location>
</feature>
<keyword evidence="5" id="KW-1185">Reference proteome</keyword>
<evidence type="ECO:0000259" key="3">
    <source>
        <dbReference type="Pfam" id="PF13649"/>
    </source>
</evidence>
<dbReference type="Pfam" id="PF13649">
    <property type="entry name" value="Methyltransf_25"/>
    <property type="match status" value="1"/>
</dbReference>
<sequence>MRRILLCCAALTHALRLELDVDGRRLHLEYEESNLWEARFRYAEAFVAKHDLAKYQGLGCEEVLYARHKCVASKIEEAMKAHRDQVRAIMRQWVSTVKETVSLNADGEEDTTWLQFLQRRMFRGCALDSIADPPSNILSKFIALEVGCGSGKLMKRLATRVRRLDGADTSKAALSKAHERLSGEYTLFHADGLSLDAVPNATYDIVYSANLLQRIPIHALRYKHLEEFFRVLKCDGHVSLQMGFGEGGADYHDDHLTTSTEVSVTNATHLLQDLYKVGFRDHTHEIIEQSPPGSLFSQSLMVVARKQCPRLGITVIIDGVEQPKIEAGGSRQYVDPVVHDVAPSPEGIRRRKRAAENCGGEVEIDEDEVDAEIADLQRQLAEAKRKKKRKKGAPTKRQPLHPQFVEDNLVGLDGKTCPSCVN</sequence>
<dbReference type="InterPro" id="IPR029063">
    <property type="entry name" value="SAM-dependent_MTases_sf"/>
</dbReference>
<reference evidence="4" key="1">
    <citation type="submission" date="2021-11" db="EMBL/GenBank/DDBJ databases">
        <authorList>
            <consortium name="Genoscope - CEA"/>
            <person name="William W."/>
        </authorList>
    </citation>
    <scope>NUCLEOTIDE SEQUENCE</scope>
</reference>
<organism evidence="4 5">
    <name type="scientific">Pelagomonas calceolata</name>
    <dbReference type="NCBI Taxonomy" id="35677"/>
    <lineage>
        <taxon>Eukaryota</taxon>
        <taxon>Sar</taxon>
        <taxon>Stramenopiles</taxon>
        <taxon>Ochrophyta</taxon>
        <taxon>Pelagophyceae</taxon>
        <taxon>Pelagomonadales</taxon>
        <taxon>Pelagomonadaceae</taxon>
        <taxon>Pelagomonas</taxon>
    </lineage>
</organism>
<dbReference type="InterPro" id="IPR041698">
    <property type="entry name" value="Methyltransf_25"/>
</dbReference>
<name>A0A8J2WSY0_9STRA</name>
<comment type="caution">
    <text evidence="4">The sequence shown here is derived from an EMBL/GenBank/DDBJ whole genome shotgun (WGS) entry which is preliminary data.</text>
</comment>
<dbReference type="OrthoDB" id="10017101at2759"/>
<dbReference type="SUPFAM" id="SSF53335">
    <property type="entry name" value="S-adenosyl-L-methionine-dependent methyltransferases"/>
    <property type="match status" value="1"/>
</dbReference>
<evidence type="ECO:0000313" key="4">
    <source>
        <dbReference type="EMBL" id="CAH0379567.1"/>
    </source>
</evidence>
<dbReference type="Proteomes" id="UP000789595">
    <property type="component" value="Unassembled WGS sequence"/>
</dbReference>
<gene>
    <name evidence="4" type="ORF">PECAL_6P11950</name>
</gene>
<dbReference type="CDD" id="cd02440">
    <property type="entry name" value="AdoMet_MTases"/>
    <property type="match status" value="1"/>
</dbReference>
<accession>A0A8J2WSY0</accession>
<dbReference type="EMBL" id="CAKKNE010000006">
    <property type="protein sequence ID" value="CAH0379567.1"/>
    <property type="molecule type" value="Genomic_DNA"/>
</dbReference>
<feature type="region of interest" description="Disordered" evidence="2">
    <location>
        <begin position="381"/>
        <end position="405"/>
    </location>
</feature>
<feature type="domain" description="Methyltransferase" evidence="3">
    <location>
        <begin position="144"/>
        <end position="236"/>
    </location>
</feature>
<dbReference type="GO" id="GO:0016740">
    <property type="term" value="F:transferase activity"/>
    <property type="evidence" value="ECO:0007669"/>
    <property type="project" value="UniProtKB-KW"/>
</dbReference>